<keyword evidence="3" id="KW-1185">Reference proteome</keyword>
<protein>
    <recommendedName>
        <fullName evidence="4">Lipoprotein</fullName>
    </recommendedName>
</protein>
<organism evidence="2 3">
    <name type="scientific">Sphingomonas longa</name>
    <dbReference type="NCBI Taxonomy" id="2778730"/>
    <lineage>
        <taxon>Bacteria</taxon>
        <taxon>Pseudomonadati</taxon>
        <taxon>Pseudomonadota</taxon>
        <taxon>Alphaproteobacteria</taxon>
        <taxon>Sphingomonadales</taxon>
        <taxon>Sphingomonadaceae</taxon>
        <taxon>Sphingomonas</taxon>
    </lineage>
</organism>
<accession>A0ABS2D2M7</accession>
<dbReference type="EMBL" id="JAFEMC010000001">
    <property type="protein sequence ID" value="MBM6575187.1"/>
    <property type="molecule type" value="Genomic_DNA"/>
</dbReference>
<sequence length="155" mass="16827">MRILAMVAVLAALGACNTAEAPGNEQDNGTVVLRNLVETDVAGQAPSDLRVKGTRIPTPSDTASRYFLLRERKTVTGTIIAIIRQERGDRVAYARTEVDCGKRLFHVLGVGDRRDRVEVDHAHDGPLRPVAGLPLREEMARYVCERSGTPLAPAA</sequence>
<dbReference type="RefSeq" id="WP_204193826.1">
    <property type="nucleotide sequence ID" value="NZ_JAFEMC010000001.1"/>
</dbReference>
<evidence type="ECO:0000256" key="1">
    <source>
        <dbReference type="SAM" id="SignalP"/>
    </source>
</evidence>
<evidence type="ECO:0000313" key="3">
    <source>
        <dbReference type="Proteomes" id="UP000763641"/>
    </source>
</evidence>
<evidence type="ECO:0008006" key="4">
    <source>
        <dbReference type="Google" id="ProtNLM"/>
    </source>
</evidence>
<comment type="caution">
    <text evidence="2">The sequence shown here is derived from an EMBL/GenBank/DDBJ whole genome shotgun (WGS) entry which is preliminary data.</text>
</comment>
<proteinExistence type="predicted"/>
<name>A0ABS2D2M7_9SPHN</name>
<dbReference type="PROSITE" id="PS51257">
    <property type="entry name" value="PROKAR_LIPOPROTEIN"/>
    <property type="match status" value="1"/>
</dbReference>
<feature type="chain" id="PRO_5046031006" description="Lipoprotein" evidence="1">
    <location>
        <begin position="22"/>
        <end position="155"/>
    </location>
</feature>
<keyword evidence="1" id="KW-0732">Signal</keyword>
<reference evidence="2 3" key="1">
    <citation type="submission" date="2020-12" db="EMBL/GenBank/DDBJ databases">
        <title>Sphingomonas sp.</title>
        <authorList>
            <person name="Kim M.K."/>
        </authorList>
    </citation>
    <scope>NUCLEOTIDE SEQUENCE [LARGE SCALE GENOMIC DNA]</scope>
    <source>
        <strain evidence="2 3">BT552</strain>
    </source>
</reference>
<dbReference type="Proteomes" id="UP000763641">
    <property type="component" value="Unassembled WGS sequence"/>
</dbReference>
<evidence type="ECO:0000313" key="2">
    <source>
        <dbReference type="EMBL" id="MBM6575187.1"/>
    </source>
</evidence>
<feature type="signal peptide" evidence="1">
    <location>
        <begin position="1"/>
        <end position="21"/>
    </location>
</feature>
<gene>
    <name evidence="2" type="ORF">ILT43_02295</name>
</gene>